<sequence length="136" mass="14717">MTRRIQTLGNLTLVAKSLNGALSNRPWTDTEAAGMTSGGEVGLGKRSPLEKYSLLVLSKDLIKEHPHAWSAGDIEARARTDWSHLRGVGRSARRRGVTGNDRASQLFHTGQQPWSHANECVPRLGLTPPKAVSIAG</sequence>
<gene>
    <name evidence="2" type="ORF">Pph01_20560</name>
</gene>
<feature type="domain" description="GmrSD restriction endonucleases C-terminal" evidence="1">
    <location>
        <begin position="5"/>
        <end position="78"/>
    </location>
</feature>
<reference evidence="2 3" key="1">
    <citation type="submission" date="2021-01" db="EMBL/GenBank/DDBJ databases">
        <title>Whole genome shotgun sequence of Planotetraspora phitsanulokensis NBRC 104273.</title>
        <authorList>
            <person name="Komaki H."/>
            <person name="Tamura T."/>
        </authorList>
    </citation>
    <scope>NUCLEOTIDE SEQUENCE [LARGE SCALE GENOMIC DNA]</scope>
    <source>
        <strain evidence="2 3">NBRC 104273</strain>
    </source>
</reference>
<evidence type="ECO:0000259" key="1">
    <source>
        <dbReference type="Pfam" id="PF07510"/>
    </source>
</evidence>
<dbReference type="AlphaFoldDB" id="A0A8J3XHY9"/>
<organism evidence="2 3">
    <name type="scientific">Planotetraspora phitsanulokensis</name>
    <dbReference type="NCBI Taxonomy" id="575192"/>
    <lineage>
        <taxon>Bacteria</taxon>
        <taxon>Bacillati</taxon>
        <taxon>Actinomycetota</taxon>
        <taxon>Actinomycetes</taxon>
        <taxon>Streptosporangiales</taxon>
        <taxon>Streptosporangiaceae</taxon>
        <taxon>Planotetraspora</taxon>
    </lineage>
</organism>
<dbReference type="Pfam" id="PF07510">
    <property type="entry name" value="GmrSD_C"/>
    <property type="match status" value="1"/>
</dbReference>
<evidence type="ECO:0000313" key="2">
    <source>
        <dbReference type="EMBL" id="GII37053.1"/>
    </source>
</evidence>
<dbReference type="EMBL" id="BOOP01000008">
    <property type="protein sequence ID" value="GII37053.1"/>
    <property type="molecule type" value="Genomic_DNA"/>
</dbReference>
<protein>
    <recommendedName>
        <fullName evidence="1">GmrSD restriction endonucleases C-terminal domain-containing protein</fullName>
    </recommendedName>
</protein>
<keyword evidence="3" id="KW-1185">Reference proteome</keyword>
<dbReference type="Proteomes" id="UP000622547">
    <property type="component" value="Unassembled WGS sequence"/>
</dbReference>
<accession>A0A8J3XHY9</accession>
<name>A0A8J3XHY9_9ACTN</name>
<evidence type="ECO:0000313" key="3">
    <source>
        <dbReference type="Proteomes" id="UP000622547"/>
    </source>
</evidence>
<comment type="caution">
    <text evidence="2">The sequence shown here is derived from an EMBL/GenBank/DDBJ whole genome shotgun (WGS) entry which is preliminary data.</text>
</comment>
<proteinExistence type="predicted"/>
<dbReference type="InterPro" id="IPR011089">
    <property type="entry name" value="GmrSD_C"/>
</dbReference>
<dbReference type="RefSeq" id="WP_204072767.1">
    <property type="nucleotide sequence ID" value="NZ_BAABHI010000037.1"/>
</dbReference>